<feature type="region of interest" description="Disordered" evidence="1">
    <location>
        <begin position="31"/>
        <end position="68"/>
    </location>
</feature>
<reference evidence="2 3" key="1">
    <citation type="journal article" date="2023" name="Sci. Data">
        <title>Genome assembly of the Korean intertidal mud-creeper Batillaria attramentaria.</title>
        <authorList>
            <person name="Patra A.K."/>
            <person name="Ho P.T."/>
            <person name="Jun S."/>
            <person name="Lee S.J."/>
            <person name="Kim Y."/>
            <person name="Won Y.J."/>
        </authorList>
    </citation>
    <scope>NUCLEOTIDE SEQUENCE [LARGE SCALE GENOMIC DNA]</scope>
    <source>
        <strain evidence="2">Wonlab-2016</strain>
    </source>
</reference>
<accession>A0ABD0KUU3</accession>
<dbReference type="AlphaFoldDB" id="A0ABD0KUU3"/>
<dbReference type="Proteomes" id="UP001519460">
    <property type="component" value="Unassembled WGS sequence"/>
</dbReference>
<evidence type="ECO:0000313" key="2">
    <source>
        <dbReference type="EMBL" id="KAK7490843.1"/>
    </source>
</evidence>
<gene>
    <name evidence="2" type="ORF">BaRGS_00017899</name>
</gene>
<protein>
    <submittedName>
        <fullName evidence="2">Uncharacterized protein</fullName>
    </submittedName>
</protein>
<evidence type="ECO:0000313" key="3">
    <source>
        <dbReference type="Proteomes" id="UP001519460"/>
    </source>
</evidence>
<feature type="compositionally biased region" description="Polar residues" evidence="1">
    <location>
        <begin position="56"/>
        <end position="68"/>
    </location>
</feature>
<name>A0ABD0KUU3_9CAEN</name>
<sequence>MPSRAAARFSTVTTTGYTACTWPPGLLRPSLVPPPPPAYSTGHVSAHRDDSRLPSAGQNSALAVSNSTDEQADLYDLMTYLGTDHPRYDKTWVSKASRF</sequence>
<dbReference type="EMBL" id="JACVVK020000122">
    <property type="protein sequence ID" value="KAK7490843.1"/>
    <property type="molecule type" value="Genomic_DNA"/>
</dbReference>
<organism evidence="2 3">
    <name type="scientific">Batillaria attramentaria</name>
    <dbReference type="NCBI Taxonomy" id="370345"/>
    <lineage>
        <taxon>Eukaryota</taxon>
        <taxon>Metazoa</taxon>
        <taxon>Spiralia</taxon>
        <taxon>Lophotrochozoa</taxon>
        <taxon>Mollusca</taxon>
        <taxon>Gastropoda</taxon>
        <taxon>Caenogastropoda</taxon>
        <taxon>Sorbeoconcha</taxon>
        <taxon>Cerithioidea</taxon>
        <taxon>Batillariidae</taxon>
        <taxon>Batillaria</taxon>
    </lineage>
</organism>
<proteinExistence type="predicted"/>
<keyword evidence="3" id="KW-1185">Reference proteome</keyword>
<comment type="caution">
    <text evidence="2">The sequence shown here is derived from an EMBL/GenBank/DDBJ whole genome shotgun (WGS) entry which is preliminary data.</text>
</comment>
<evidence type="ECO:0000256" key="1">
    <source>
        <dbReference type="SAM" id="MobiDB-lite"/>
    </source>
</evidence>